<dbReference type="AlphaFoldDB" id="X0T526"/>
<feature type="domain" description="Primase C-terminal 1" evidence="1">
    <location>
        <begin position="58"/>
        <end position="106"/>
    </location>
</feature>
<organism evidence="2">
    <name type="scientific">marine sediment metagenome</name>
    <dbReference type="NCBI Taxonomy" id="412755"/>
    <lineage>
        <taxon>unclassified sequences</taxon>
        <taxon>metagenomes</taxon>
        <taxon>ecological metagenomes</taxon>
    </lineage>
</organism>
<dbReference type="EMBL" id="BARS01006041">
    <property type="protein sequence ID" value="GAF82436.1"/>
    <property type="molecule type" value="Genomic_DNA"/>
</dbReference>
<proteinExistence type="predicted"/>
<accession>X0T526</accession>
<dbReference type="Pfam" id="PF08708">
    <property type="entry name" value="PriCT_1"/>
    <property type="match status" value="1"/>
</dbReference>
<evidence type="ECO:0000313" key="2">
    <source>
        <dbReference type="EMBL" id="GAF82436.1"/>
    </source>
</evidence>
<evidence type="ECO:0000259" key="1">
    <source>
        <dbReference type="Pfam" id="PF08708"/>
    </source>
</evidence>
<comment type="caution">
    <text evidence="2">The sequence shown here is derived from an EMBL/GenBank/DDBJ whole genome shotgun (WGS) entry which is preliminary data.</text>
</comment>
<dbReference type="InterPro" id="IPR014820">
    <property type="entry name" value="PriCT_1"/>
</dbReference>
<gene>
    <name evidence="2" type="ORF">S01H1_11821</name>
</gene>
<reference evidence="2" key="1">
    <citation type="journal article" date="2014" name="Front. Microbiol.">
        <title>High frequency of phylogenetically diverse reductive dehalogenase-homologous genes in deep subseafloor sedimentary metagenomes.</title>
        <authorList>
            <person name="Kawai M."/>
            <person name="Futagami T."/>
            <person name="Toyoda A."/>
            <person name="Takaki Y."/>
            <person name="Nishi S."/>
            <person name="Hori S."/>
            <person name="Arai W."/>
            <person name="Tsubouchi T."/>
            <person name="Morono Y."/>
            <person name="Uchiyama I."/>
            <person name="Ito T."/>
            <person name="Fujiyama A."/>
            <person name="Inagaki F."/>
            <person name="Takami H."/>
        </authorList>
    </citation>
    <scope>NUCLEOTIDE SEQUENCE</scope>
    <source>
        <strain evidence="2">Expedition CK06-06</strain>
    </source>
</reference>
<protein>
    <recommendedName>
        <fullName evidence="1">Primase C-terminal 1 domain-containing protein</fullName>
    </recommendedName>
</protein>
<name>X0T526_9ZZZZ</name>
<sequence>MVDPKTLAPIPLEEFLGHLRVFPAGALPLVLGNLPQAEAKQKRGHTPEEIVKMLAHTLAIGERHPTLVKLAGYLRYRGIPEEVAVALLLPWAEKCFTESLPPEELECHIRGIYGRYGVRERRVAKPGKSWHAEVPL</sequence>